<dbReference type="InterPro" id="IPR001763">
    <property type="entry name" value="Rhodanese-like_dom"/>
</dbReference>
<dbReference type="InterPro" id="IPR036873">
    <property type="entry name" value="Rhodanese-like_dom_sf"/>
</dbReference>
<feature type="domain" description="Rhodanese" evidence="3">
    <location>
        <begin position="40"/>
        <end position="130"/>
    </location>
</feature>
<dbReference type="EMBL" id="SEWF01000006">
    <property type="protein sequence ID" value="RYU96734.1"/>
    <property type="molecule type" value="Genomic_DNA"/>
</dbReference>
<dbReference type="PROSITE" id="PS00194">
    <property type="entry name" value="THIOREDOXIN_1"/>
    <property type="match status" value="1"/>
</dbReference>
<evidence type="ECO:0000256" key="2">
    <source>
        <dbReference type="SAM" id="SignalP"/>
    </source>
</evidence>
<evidence type="ECO:0000313" key="6">
    <source>
        <dbReference type="Proteomes" id="UP000293162"/>
    </source>
</evidence>
<dbReference type="AlphaFoldDB" id="A0A4Q5M328"/>
<dbReference type="PROSITE" id="PS51352">
    <property type="entry name" value="THIOREDOXIN_2"/>
    <property type="match status" value="1"/>
</dbReference>
<dbReference type="CDD" id="cd00158">
    <property type="entry name" value="RHOD"/>
    <property type="match status" value="1"/>
</dbReference>
<dbReference type="PANTHER" id="PTHR45431">
    <property type="entry name" value="RHODANESE-LIKE DOMAIN-CONTAINING PROTEIN 15, CHLOROPLASTIC"/>
    <property type="match status" value="1"/>
</dbReference>
<feature type="signal peptide" evidence="2">
    <location>
        <begin position="1"/>
        <end position="17"/>
    </location>
</feature>
<feature type="domain" description="Thioredoxin" evidence="4">
    <location>
        <begin position="120"/>
        <end position="235"/>
    </location>
</feature>
<dbReference type="InterPro" id="IPR036249">
    <property type="entry name" value="Thioredoxin-like_sf"/>
</dbReference>
<feature type="chain" id="PRO_5020669637" evidence="2">
    <location>
        <begin position="18"/>
        <end position="235"/>
    </location>
</feature>
<dbReference type="Pfam" id="PF00085">
    <property type="entry name" value="Thioredoxin"/>
    <property type="match status" value="1"/>
</dbReference>
<comment type="caution">
    <text evidence="5">The sequence shown here is derived from an EMBL/GenBank/DDBJ whole genome shotgun (WGS) entry which is preliminary data.</text>
</comment>
<dbReference type="InterPro" id="IPR052367">
    <property type="entry name" value="Thiosulfate_ST/Rhodanese-like"/>
</dbReference>
<evidence type="ECO:0000259" key="4">
    <source>
        <dbReference type="PROSITE" id="PS51352"/>
    </source>
</evidence>
<dbReference type="CDD" id="cd02947">
    <property type="entry name" value="TRX_family"/>
    <property type="match status" value="1"/>
</dbReference>
<reference evidence="5 6" key="1">
    <citation type="submission" date="2019-02" db="EMBL/GenBank/DDBJ databases">
        <title>Bacterial novel species Emticicia sp. 17J42-9 isolated from soil.</title>
        <authorList>
            <person name="Jung H.-Y."/>
        </authorList>
    </citation>
    <scope>NUCLEOTIDE SEQUENCE [LARGE SCALE GENOMIC DNA]</scope>
    <source>
        <strain evidence="5 6">17J42-9</strain>
    </source>
</reference>
<dbReference type="PANTHER" id="PTHR45431:SF3">
    <property type="entry name" value="RHODANESE-LIKE DOMAIN-CONTAINING PROTEIN 15, CHLOROPLASTIC"/>
    <property type="match status" value="1"/>
</dbReference>
<dbReference type="Gene3D" id="3.40.30.10">
    <property type="entry name" value="Glutaredoxin"/>
    <property type="match status" value="1"/>
</dbReference>
<dbReference type="InterPro" id="IPR013766">
    <property type="entry name" value="Thioredoxin_domain"/>
</dbReference>
<protein>
    <submittedName>
        <fullName evidence="5">Redoxin domain-containing protein</fullName>
    </submittedName>
</protein>
<evidence type="ECO:0000313" key="5">
    <source>
        <dbReference type="EMBL" id="RYU96734.1"/>
    </source>
</evidence>
<dbReference type="PRINTS" id="PR00421">
    <property type="entry name" value="THIOREDOXIN"/>
</dbReference>
<dbReference type="SUPFAM" id="SSF52821">
    <property type="entry name" value="Rhodanese/Cell cycle control phosphatase"/>
    <property type="match status" value="1"/>
</dbReference>
<dbReference type="Gene3D" id="3.40.250.10">
    <property type="entry name" value="Rhodanese-like domain"/>
    <property type="match status" value="1"/>
</dbReference>
<proteinExistence type="predicted"/>
<name>A0A4Q5M328_9BACT</name>
<dbReference type="SMART" id="SM00450">
    <property type="entry name" value="RHOD"/>
    <property type="match status" value="1"/>
</dbReference>
<keyword evidence="6" id="KW-1185">Reference proteome</keyword>
<dbReference type="InterPro" id="IPR017937">
    <property type="entry name" value="Thioredoxin_CS"/>
</dbReference>
<dbReference type="Pfam" id="PF00581">
    <property type="entry name" value="Rhodanese"/>
    <property type="match status" value="1"/>
</dbReference>
<organism evidence="5 6">
    <name type="scientific">Emticicia agri</name>
    <dbReference type="NCBI Taxonomy" id="2492393"/>
    <lineage>
        <taxon>Bacteria</taxon>
        <taxon>Pseudomonadati</taxon>
        <taxon>Bacteroidota</taxon>
        <taxon>Cytophagia</taxon>
        <taxon>Cytophagales</taxon>
        <taxon>Leadbetterellaceae</taxon>
        <taxon>Emticicia</taxon>
    </lineage>
</organism>
<evidence type="ECO:0000259" key="3">
    <source>
        <dbReference type="PROSITE" id="PS50206"/>
    </source>
</evidence>
<keyword evidence="2" id="KW-0732">Signal</keyword>
<dbReference type="Proteomes" id="UP000293162">
    <property type="component" value="Unassembled WGS sequence"/>
</dbReference>
<gene>
    <name evidence="5" type="ORF">EWM59_05275</name>
</gene>
<dbReference type="SUPFAM" id="SSF52833">
    <property type="entry name" value="Thioredoxin-like"/>
    <property type="match status" value="1"/>
</dbReference>
<dbReference type="OrthoDB" id="9808735at2"/>
<accession>A0A4Q5M328</accession>
<dbReference type="PROSITE" id="PS51257">
    <property type="entry name" value="PROKAR_LIPOPROTEIN"/>
    <property type="match status" value="1"/>
</dbReference>
<sequence length="235" mass="26544">MKRYFYTCLIFISILGAACSQGQSQSTNLPADTFSEKIKELANETVLDVRTPEEFAKGHLTDAKNINWRDTNFAARIEGMDKSNPVFVYCLSGARSAAAAKKMREMGFKEVYELDGGIMKWRAANLPETTEGSTKPEGMSQQQFNQLIDSDKLVLIDFYADWCEPCKRMEPYLKEIASDMKAQVEVIRINADDNQALCKSLGVDALPVLQLYKNKTIQWSNVGFIEKKDVVKQLQ</sequence>
<evidence type="ECO:0000256" key="1">
    <source>
        <dbReference type="ARBA" id="ARBA00023284"/>
    </source>
</evidence>
<dbReference type="PROSITE" id="PS50206">
    <property type="entry name" value="RHODANESE_3"/>
    <property type="match status" value="1"/>
</dbReference>
<keyword evidence="1" id="KW-0676">Redox-active center</keyword>